<evidence type="ECO:0000313" key="2">
    <source>
        <dbReference type="EMBL" id="GAP03739.1"/>
    </source>
</evidence>
<reference evidence="1 3" key="2">
    <citation type="submission" date="2023-10" db="EMBL/GenBank/DDBJ databases">
        <authorList>
            <person name="Botero Cardona J."/>
        </authorList>
    </citation>
    <scope>NUCLEOTIDE SEQUENCE [LARGE SCALE GENOMIC DNA]</scope>
    <source>
        <strain evidence="1 3">R-53137</strain>
    </source>
</reference>
<dbReference type="Proteomes" id="UP000064514">
    <property type="component" value="Unassembled WGS sequence"/>
</dbReference>
<evidence type="ECO:0008006" key="4">
    <source>
        <dbReference type="Google" id="ProtNLM"/>
    </source>
</evidence>
<dbReference type="EMBL" id="CAUZLT010000001">
    <property type="protein sequence ID" value="CAK1230533.1"/>
    <property type="molecule type" value="Genomic_DNA"/>
</dbReference>
<organism evidence="2">
    <name type="scientific">Fructobacillus tropaeoli</name>
    <dbReference type="NCBI Taxonomy" id="709323"/>
    <lineage>
        <taxon>Bacteria</taxon>
        <taxon>Bacillati</taxon>
        <taxon>Bacillota</taxon>
        <taxon>Bacilli</taxon>
        <taxon>Lactobacillales</taxon>
        <taxon>Lactobacillaceae</taxon>
        <taxon>Fructobacillus</taxon>
    </lineage>
</organism>
<dbReference type="Proteomes" id="UP001314262">
    <property type="component" value="Unassembled WGS sequence"/>
</dbReference>
<name>A0A3F3HC67_9LACO</name>
<dbReference type="AlphaFoldDB" id="A0A3F3HC67"/>
<gene>
    <name evidence="2" type="ORF">FTRO_0012860</name>
    <name evidence="1" type="ORF">R53137_KAKDMLNK_00330</name>
</gene>
<protein>
    <recommendedName>
        <fullName evidence="4">Bacterial Pleckstrin homology domain-containing protein</fullName>
    </recommendedName>
</protein>
<sequence length="115" mass="12795">MENRVYIQQNQLVVEPVGLNKLTTLKTHLIFPITHVAGASLDSGILADPKGLRAGGTHTANYWGGSFHQNNETTFYNVKANEIPVVIQLQNEKYDRLVLGVKNPEQLVQSINNQL</sequence>
<dbReference type="RefSeq" id="WP_059393325.1">
    <property type="nucleotide sequence ID" value="NZ_CAUZLQ010000002.1"/>
</dbReference>
<evidence type="ECO:0000313" key="3">
    <source>
        <dbReference type="Proteomes" id="UP001314262"/>
    </source>
</evidence>
<keyword evidence="3" id="KW-1185">Reference proteome</keyword>
<evidence type="ECO:0000313" key="1">
    <source>
        <dbReference type="EMBL" id="CAK1230533.1"/>
    </source>
</evidence>
<accession>A0A3F3HC67</accession>
<reference evidence="2" key="1">
    <citation type="journal article" date="2015" name="BMC Genomics">
        <title>Comparative genomics of Fructobacillus spp. and Leuconostoc spp. reveals niche-specific evolution of Fructobacillus spp.</title>
        <authorList>
            <person name="Endo A."/>
            <person name="Tanizawa Y."/>
            <person name="Tanaka N."/>
            <person name="Maeno S."/>
            <person name="Kumar H."/>
            <person name="Shiwa Y."/>
            <person name="Okada S."/>
            <person name="Yoshikawa H."/>
            <person name="Dicks L."/>
            <person name="Nakagawa J."/>
            <person name="Arita M."/>
        </authorList>
    </citation>
    <scope>NUCLEOTIDE SEQUENCE [LARGE SCALE GENOMIC DNA]</scope>
    <source>
        <strain evidence="2">F214-1</strain>
    </source>
</reference>
<dbReference type="STRING" id="709323.GCA_001047135_00285"/>
<proteinExistence type="predicted"/>
<dbReference type="EMBL" id="DF968078">
    <property type="protein sequence ID" value="GAP03739.1"/>
    <property type="molecule type" value="Genomic_DNA"/>
</dbReference>